<evidence type="ECO:0000313" key="3">
    <source>
        <dbReference type="Proteomes" id="UP000218811"/>
    </source>
</evidence>
<gene>
    <name evidence="2" type="ORF">WOLCODRAFT_143233</name>
</gene>
<evidence type="ECO:0000313" key="2">
    <source>
        <dbReference type="EMBL" id="PCH40805.1"/>
    </source>
</evidence>
<evidence type="ECO:0000256" key="1">
    <source>
        <dbReference type="SAM" id="MobiDB-lite"/>
    </source>
</evidence>
<protein>
    <submittedName>
        <fullName evidence="2">Uncharacterized protein</fullName>
    </submittedName>
</protein>
<dbReference type="AlphaFoldDB" id="A0A2H3JGY6"/>
<reference evidence="2 3" key="1">
    <citation type="journal article" date="2012" name="Science">
        <title>The Paleozoic origin of enzymatic lignin decomposition reconstructed from 31 fungal genomes.</title>
        <authorList>
            <person name="Floudas D."/>
            <person name="Binder M."/>
            <person name="Riley R."/>
            <person name="Barry K."/>
            <person name="Blanchette R.A."/>
            <person name="Henrissat B."/>
            <person name="Martinez A.T."/>
            <person name="Otillar R."/>
            <person name="Spatafora J.W."/>
            <person name="Yadav J.S."/>
            <person name="Aerts A."/>
            <person name="Benoit I."/>
            <person name="Boyd A."/>
            <person name="Carlson A."/>
            <person name="Copeland A."/>
            <person name="Coutinho P.M."/>
            <person name="de Vries R.P."/>
            <person name="Ferreira P."/>
            <person name="Findley K."/>
            <person name="Foster B."/>
            <person name="Gaskell J."/>
            <person name="Glotzer D."/>
            <person name="Gorecki P."/>
            <person name="Heitman J."/>
            <person name="Hesse C."/>
            <person name="Hori C."/>
            <person name="Igarashi K."/>
            <person name="Jurgens J.A."/>
            <person name="Kallen N."/>
            <person name="Kersten P."/>
            <person name="Kohler A."/>
            <person name="Kuees U."/>
            <person name="Kumar T.K.A."/>
            <person name="Kuo A."/>
            <person name="LaButti K."/>
            <person name="Larrondo L.F."/>
            <person name="Lindquist E."/>
            <person name="Ling A."/>
            <person name="Lombard V."/>
            <person name="Lucas S."/>
            <person name="Lundell T."/>
            <person name="Martin R."/>
            <person name="McLaughlin D.J."/>
            <person name="Morgenstern I."/>
            <person name="Morin E."/>
            <person name="Murat C."/>
            <person name="Nagy L.G."/>
            <person name="Nolan M."/>
            <person name="Ohm R.A."/>
            <person name="Patyshakuliyeva A."/>
            <person name="Rokas A."/>
            <person name="Ruiz-Duenas F.J."/>
            <person name="Sabat G."/>
            <person name="Salamov A."/>
            <person name="Samejima M."/>
            <person name="Schmutz J."/>
            <person name="Slot J.C."/>
            <person name="St John F."/>
            <person name="Stenlid J."/>
            <person name="Sun H."/>
            <person name="Sun S."/>
            <person name="Syed K."/>
            <person name="Tsang A."/>
            <person name="Wiebenga A."/>
            <person name="Young D."/>
            <person name="Pisabarro A."/>
            <person name="Eastwood D.C."/>
            <person name="Martin F."/>
            <person name="Cullen D."/>
            <person name="Grigoriev I.V."/>
            <person name="Hibbett D.S."/>
        </authorList>
    </citation>
    <scope>NUCLEOTIDE SEQUENCE [LARGE SCALE GENOMIC DNA]</scope>
    <source>
        <strain evidence="2 3">MD-104</strain>
    </source>
</reference>
<keyword evidence="3" id="KW-1185">Reference proteome</keyword>
<accession>A0A2H3JGY6</accession>
<feature type="region of interest" description="Disordered" evidence="1">
    <location>
        <begin position="106"/>
        <end position="177"/>
    </location>
</feature>
<organism evidence="2 3">
    <name type="scientific">Wolfiporia cocos (strain MD-104)</name>
    <name type="common">Brown rot fungus</name>
    <dbReference type="NCBI Taxonomy" id="742152"/>
    <lineage>
        <taxon>Eukaryota</taxon>
        <taxon>Fungi</taxon>
        <taxon>Dikarya</taxon>
        <taxon>Basidiomycota</taxon>
        <taxon>Agaricomycotina</taxon>
        <taxon>Agaricomycetes</taxon>
        <taxon>Polyporales</taxon>
        <taxon>Phaeolaceae</taxon>
        <taxon>Wolfiporia</taxon>
    </lineage>
</organism>
<feature type="non-terminal residue" evidence="2">
    <location>
        <position position="177"/>
    </location>
</feature>
<name>A0A2H3JGY6_WOLCO</name>
<sequence length="177" mass="20064">MRCVQPVVLKNSVIDVQSLFNDVRERVDQCLAQPHKNHRLWRGSAHKDRISDELNDLIHKLDEAQTAFDQAIYGKLEVLGTAKARSTHKHAYEDGDMGRVCYRPRGRGHHPKEAPAKHTKEHLEAHTHAHHGRPQGTPIPATKHVRPHPQEHGRNHAMAPPIAIPGSRHSKTNVHEH</sequence>
<proteinExistence type="predicted"/>
<feature type="compositionally biased region" description="Basic residues" evidence="1">
    <location>
        <begin position="168"/>
        <end position="177"/>
    </location>
</feature>
<dbReference type="EMBL" id="KB468113">
    <property type="protein sequence ID" value="PCH40805.1"/>
    <property type="molecule type" value="Genomic_DNA"/>
</dbReference>
<feature type="compositionally biased region" description="Basic and acidic residues" evidence="1">
    <location>
        <begin position="111"/>
        <end position="127"/>
    </location>
</feature>
<dbReference type="Proteomes" id="UP000218811">
    <property type="component" value="Unassembled WGS sequence"/>
</dbReference>